<dbReference type="Gene3D" id="3.40.1090.10">
    <property type="entry name" value="Cytosolic phospholipase A2 catalytic domain"/>
    <property type="match status" value="1"/>
</dbReference>
<evidence type="ECO:0000256" key="2">
    <source>
        <dbReference type="ARBA" id="ARBA00022963"/>
    </source>
</evidence>
<gene>
    <name evidence="6" type="ORF">BSZ32_04280</name>
</gene>
<comment type="caution">
    <text evidence="6">The sequence shown here is derived from an EMBL/GenBank/DDBJ whole genome shotgun (WGS) entry which is preliminary data.</text>
</comment>
<comment type="caution">
    <text evidence="4">Lacks conserved residue(s) required for the propagation of feature annotation.</text>
</comment>
<feature type="active site" description="Nucleophile" evidence="4">
    <location>
        <position position="54"/>
    </location>
</feature>
<sequence>MDRDRAKCAKISEDSPAKNRRGAILWRGKIARSPSVMQVLEENNIPIHAVSGSSMGAYVGSLWATNHSAEQMLHLAANMQDPSTMRKLADPVIPPIRGVFYGNKVKAQLARSIGPATFEESERQLLVIAANLDTYERVVFRSGSILDAVHASCAMPGIIVPVEINGMRCTDGGVVDPVPVGALKKFTDVDYVIAVSTVPTLEDIDTHTAAEATAEEEIEVELESWWQRSLGILGSKINPGAKGNIIDNLRRALRASQIRMAHDSCLRADVVIHPISLGSRWHEYHNFENFIELGRSEALKALPEIQKLLAPIPINDDETTEKSMVGKRVA</sequence>
<keyword evidence="7" id="KW-1185">Reference proteome</keyword>
<dbReference type="GO" id="GO:0016787">
    <property type="term" value="F:hydrolase activity"/>
    <property type="evidence" value="ECO:0007669"/>
    <property type="project" value="UniProtKB-UniRule"/>
</dbReference>
<dbReference type="PANTHER" id="PTHR14226:SF29">
    <property type="entry name" value="NEUROPATHY TARGET ESTERASE SWS"/>
    <property type="match status" value="1"/>
</dbReference>
<evidence type="ECO:0000256" key="4">
    <source>
        <dbReference type="PROSITE-ProRule" id="PRU01161"/>
    </source>
</evidence>
<dbReference type="InterPro" id="IPR050301">
    <property type="entry name" value="NTE"/>
</dbReference>
<keyword evidence="3 4" id="KW-0443">Lipid metabolism</keyword>
<dbReference type="PANTHER" id="PTHR14226">
    <property type="entry name" value="NEUROPATHY TARGET ESTERASE/SWISS CHEESE D.MELANOGASTER"/>
    <property type="match status" value="1"/>
</dbReference>
<feature type="short sequence motif" description="DGA/G" evidence="4">
    <location>
        <begin position="171"/>
        <end position="173"/>
    </location>
</feature>
<dbReference type="EMBL" id="MQWA01000001">
    <property type="protein sequence ID" value="PQJ27793.1"/>
    <property type="molecule type" value="Genomic_DNA"/>
</dbReference>
<protein>
    <recommendedName>
        <fullName evidence="5">PNPLA domain-containing protein</fullName>
    </recommendedName>
</protein>
<dbReference type="GO" id="GO:0016042">
    <property type="term" value="P:lipid catabolic process"/>
    <property type="evidence" value="ECO:0007669"/>
    <property type="project" value="UniProtKB-UniRule"/>
</dbReference>
<proteinExistence type="predicted"/>
<dbReference type="InterPro" id="IPR016035">
    <property type="entry name" value="Acyl_Trfase/lysoPLipase"/>
</dbReference>
<evidence type="ECO:0000259" key="5">
    <source>
        <dbReference type="PROSITE" id="PS51635"/>
    </source>
</evidence>
<dbReference type="PROSITE" id="PS51635">
    <property type="entry name" value="PNPLA"/>
    <property type="match status" value="1"/>
</dbReference>
<keyword evidence="1 4" id="KW-0378">Hydrolase</keyword>
<feature type="active site" description="Proton acceptor" evidence="4">
    <location>
        <position position="171"/>
    </location>
</feature>
<dbReference type="AlphaFoldDB" id="A0A2S7U0T3"/>
<evidence type="ECO:0000256" key="1">
    <source>
        <dbReference type="ARBA" id="ARBA00022801"/>
    </source>
</evidence>
<feature type="domain" description="PNPLA" evidence="5">
    <location>
        <begin position="1"/>
        <end position="184"/>
    </location>
</feature>
<dbReference type="SUPFAM" id="SSF52151">
    <property type="entry name" value="FabD/lysophospholipase-like"/>
    <property type="match status" value="1"/>
</dbReference>
<evidence type="ECO:0000256" key="3">
    <source>
        <dbReference type="ARBA" id="ARBA00023098"/>
    </source>
</evidence>
<evidence type="ECO:0000313" key="7">
    <source>
        <dbReference type="Proteomes" id="UP000239907"/>
    </source>
</evidence>
<keyword evidence="2 4" id="KW-0442">Lipid degradation</keyword>
<dbReference type="Pfam" id="PF01734">
    <property type="entry name" value="Patatin"/>
    <property type="match status" value="1"/>
</dbReference>
<dbReference type="RefSeq" id="WP_105042283.1">
    <property type="nucleotide sequence ID" value="NZ_MQWA01000001.1"/>
</dbReference>
<evidence type="ECO:0000313" key="6">
    <source>
        <dbReference type="EMBL" id="PQJ27793.1"/>
    </source>
</evidence>
<accession>A0A2S7U0T3</accession>
<dbReference type="InterPro" id="IPR002641">
    <property type="entry name" value="PNPLA_dom"/>
</dbReference>
<dbReference type="OrthoDB" id="9770965at2"/>
<reference evidence="6 7" key="1">
    <citation type="submission" date="2016-12" db="EMBL/GenBank/DDBJ databases">
        <title>Study of bacterial adaptation to deep sea.</title>
        <authorList>
            <person name="Song J."/>
            <person name="Yoshizawa S."/>
            <person name="Kogure K."/>
        </authorList>
    </citation>
    <scope>NUCLEOTIDE SEQUENCE [LARGE SCALE GENOMIC DNA]</scope>
    <source>
        <strain evidence="6 7">SAORIC-165</strain>
    </source>
</reference>
<name>A0A2S7U0T3_9BACT</name>
<organism evidence="6 7">
    <name type="scientific">Rubritalea profundi</name>
    <dbReference type="NCBI Taxonomy" id="1658618"/>
    <lineage>
        <taxon>Bacteria</taxon>
        <taxon>Pseudomonadati</taxon>
        <taxon>Verrucomicrobiota</taxon>
        <taxon>Verrucomicrobiia</taxon>
        <taxon>Verrucomicrobiales</taxon>
        <taxon>Rubritaleaceae</taxon>
        <taxon>Rubritalea</taxon>
    </lineage>
</organism>
<dbReference type="Proteomes" id="UP000239907">
    <property type="component" value="Unassembled WGS sequence"/>
</dbReference>
<feature type="short sequence motif" description="GXSXG" evidence="4">
    <location>
        <begin position="52"/>
        <end position="56"/>
    </location>
</feature>